<proteinExistence type="predicted"/>
<dbReference type="PANTHER" id="PTHR33223">
    <property type="entry name" value="CCHC-TYPE DOMAIN-CONTAINING PROTEIN"/>
    <property type="match status" value="1"/>
</dbReference>
<feature type="compositionally biased region" description="Basic residues" evidence="1">
    <location>
        <begin position="117"/>
        <end position="130"/>
    </location>
</feature>
<dbReference type="GeneID" id="104611269"/>
<dbReference type="KEGG" id="nnu:104611269"/>
<gene>
    <name evidence="3" type="primary">LOC104611269</name>
</gene>
<dbReference type="OMA" id="WERIHNA"/>
<dbReference type="Proteomes" id="UP000189703">
    <property type="component" value="Unplaced"/>
</dbReference>
<dbReference type="RefSeq" id="XP_010276557.1">
    <property type="nucleotide sequence ID" value="XM_010278255.1"/>
</dbReference>
<dbReference type="InParanoid" id="A0A1U8BHU2"/>
<feature type="region of interest" description="Disordered" evidence="1">
    <location>
        <begin position="94"/>
        <end position="160"/>
    </location>
</feature>
<feature type="compositionally biased region" description="Basic and acidic residues" evidence="1">
    <location>
        <begin position="102"/>
        <end position="111"/>
    </location>
</feature>
<dbReference type="AlphaFoldDB" id="A0A1U8BHU2"/>
<feature type="compositionally biased region" description="Low complexity" evidence="1">
    <location>
        <begin position="131"/>
        <end position="152"/>
    </location>
</feature>
<keyword evidence="2" id="KW-1185">Reference proteome</keyword>
<accession>A0A1U8BHU2</accession>
<dbReference type="PANTHER" id="PTHR33223:SF10">
    <property type="entry name" value="AMINOTRANSFERASE-LIKE PLANT MOBILE DOMAIN-CONTAINING PROTEIN"/>
    <property type="match status" value="1"/>
</dbReference>
<sequence length="240" mass="28105">MFTAHFVTSKKCPKSQESLLNVVERKNEPIQSYIKHFNEECLQIPDLDPVVRLTAARKGIKHKEFMWYIGVHCPRTIEEFLDLAERFMSTEEALGPKAEIQQGEKRKRQDEGASSNKYRRKKSKSPKRSKSPCQRSKSPSRGSTSGRQSRTPPVKRTSYTPLNAKRGEILMAIKDYLFVKWPPRIWGDPVTKNLNVYYDFHCDIGHNIENCQNLRDEIEELIHHEYLKKYIKHENRESSN</sequence>
<organism evidence="2 3">
    <name type="scientific">Nelumbo nucifera</name>
    <name type="common">Sacred lotus</name>
    <dbReference type="NCBI Taxonomy" id="4432"/>
    <lineage>
        <taxon>Eukaryota</taxon>
        <taxon>Viridiplantae</taxon>
        <taxon>Streptophyta</taxon>
        <taxon>Embryophyta</taxon>
        <taxon>Tracheophyta</taxon>
        <taxon>Spermatophyta</taxon>
        <taxon>Magnoliopsida</taxon>
        <taxon>Proteales</taxon>
        <taxon>Nelumbonaceae</taxon>
        <taxon>Nelumbo</taxon>
    </lineage>
</organism>
<name>A0A1U8BHU2_NELNU</name>
<reference evidence="3" key="1">
    <citation type="submission" date="2025-08" db="UniProtKB">
        <authorList>
            <consortium name="RefSeq"/>
        </authorList>
    </citation>
    <scope>IDENTIFICATION</scope>
</reference>
<evidence type="ECO:0000313" key="3">
    <source>
        <dbReference type="RefSeq" id="XP_010276557.1"/>
    </source>
</evidence>
<evidence type="ECO:0000256" key="1">
    <source>
        <dbReference type="SAM" id="MobiDB-lite"/>
    </source>
</evidence>
<protein>
    <submittedName>
        <fullName evidence="3">Uncharacterized protein LOC104611269</fullName>
    </submittedName>
</protein>
<dbReference type="OrthoDB" id="912280at2759"/>
<evidence type="ECO:0000313" key="2">
    <source>
        <dbReference type="Proteomes" id="UP000189703"/>
    </source>
</evidence>